<keyword evidence="2" id="KW-1185">Reference proteome</keyword>
<name>A0ACB7Z4A4_9ERIC</name>
<dbReference type="Proteomes" id="UP000828048">
    <property type="component" value="Chromosome 4"/>
</dbReference>
<dbReference type="EMBL" id="CM037154">
    <property type="protein sequence ID" value="KAH7860148.1"/>
    <property type="molecule type" value="Genomic_DNA"/>
</dbReference>
<protein>
    <submittedName>
        <fullName evidence="1">Uncharacterized protein</fullName>
    </submittedName>
</protein>
<reference evidence="1 2" key="1">
    <citation type="journal article" date="2021" name="Hortic Res">
        <title>High-quality reference genome and annotation aids understanding of berry development for evergreen blueberry (Vaccinium darrowii).</title>
        <authorList>
            <person name="Yu J."/>
            <person name="Hulse-Kemp A.M."/>
            <person name="Babiker E."/>
            <person name="Staton M."/>
        </authorList>
    </citation>
    <scope>NUCLEOTIDE SEQUENCE [LARGE SCALE GENOMIC DNA]</scope>
    <source>
        <strain evidence="2">cv. NJ 8807/NJ 8810</strain>
        <tissue evidence="1">Young leaf</tissue>
    </source>
</reference>
<evidence type="ECO:0000313" key="1">
    <source>
        <dbReference type="EMBL" id="KAH7860148.1"/>
    </source>
</evidence>
<proteinExistence type="predicted"/>
<comment type="caution">
    <text evidence="1">The sequence shown here is derived from an EMBL/GenBank/DDBJ whole genome shotgun (WGS) entry which is preliminary data.</text>
</comment>
<accession>A0ACB7Z4A4</accession>
<organism evidence="1 2">
    <name type="scientific">Vaccinium darrowii</name>
    <dbReference type="NCBI Taxonomy" id="229202"/>
    <lineage>
        <taxon>Eukaryota</taxon>
        <taxon>Viridiplantae</taxon>
        <taxon>Streptophyta</taxon>
        <taxon>Embryophyta</taxon>
        <taxon>Tracheophyta</taxon>
        <taxon>Spermatophyta</taxon>
        <taxon>Magnoliopsida</taxon>
        <taxon>eudicotyledons</taxon>
        <taxon>Gunneridae</taxon>
        <taxon>Pentapetalae</taxon>
        <taxon>asterids</taxon>
        <taxon>Ericales</taxon>
        <taxon>Ericaceae</taxon>
        <taxon>Vaccinioideae</taxon>
        <taxon>Vaccinieae</taxon>
        <taxon>Vaccinium</taxon>
    </lineage>
</organism>
<evidence type="ECO:0000313" key="2">
    <source>
        <dbReference type="Proteomes" id="UP000828048"/>
    </source>
</evidence>
<sequence>MSTVEEWKAALEEVAYLAGINLQKRADGFRQDLRCIQVIVEQVGETLIRTTFDVGLRQVANLPGGYFQSRTERKRTRNGEGTSSDLISLETLQQHFGSKRKDVADSFGISVSTLKRVCRSRGIPRWPHTKRKNVSRHSDPHRQENPSPTFNTPSTNGHITMENEMGGPNSEPTVYNETTTAAGSSQCVFRLQGHTTQSTAYPNHNALLFPQPQIASTEVLNESIGGSEYRRDLLASRAEAYFEGHVSESSNLTFHACYDAATPRQALASVATIPNMISHLVEGSPNTNTFQLENEMGGLILEPNEFLPDSFEVPSFGNTLNDLLAEMDFDGSFPVSRHSDPHQQENPSPTFNTPSTNGQITMENEMDGPSLEPTVYNETTTAGSSSQCVFQLEGQTMQSTAYPHRNALLFPQTQIASTEVVNENIGGSEYGRDLLASQAEAYTATPSQALASVPTIPHMISHLVEGSPKTFQLENEMGGLILEPNEFLPDFFEAPSFGNTLGDLLVEMDFDGSFPGNYRDADFSFSSVNNETEAAGGSYTWAFQVQGQTTQFPAYPISNVVALPPPQIASTEVLSENMGSSKDRINFLASQGEAFLEGHVFESSNLMVPAACSDAAGPSQPEATILHMMPTIPQGIPHLTGRSSEWAFQSPEFPAYPNPNDLVDPHPQTASTQIPSEIMGSLEDQSNLLAPQEEPLIEGHVFGSVNGTVHSSSETALSQQPVATIPGATPTISDQTPSISMMPHLAAREDTRSVMLKLTYGQKKIRFPFPLMSGIIELKEQVKKRLKKLDLDSFDVEYEDATGDRILLGCDEDLRDHLQLSNNQEVRLLVVDAADH</sequence>
<gene>
    <name evidence="1" type="ORF">Vadar_009954</name>
</gene>